<dbReference type="InterPro" id="IPR005645">
    <property type="entry name" value="FSH-like_dom"/>
</dbReference>
<name>A0A8S1C541_9INSE</name>
<keyword evidence="2" id="KW-0378">Hydrolase</keyword>
<proteinExistence type="inferred from homology"/>
<protein>
    <recommendedName>
        <fullName evidence="3">Serine hydrolase domain-containing protein</fullName>
    </recommendedName>
</protein>
<dbReference type="SUPFAM" id="SSF53474">
    <property type="entry name" value="alpha/beta-Hydrolases"/>
    <property type="match status" value="1"/>
</dbReference>
<evidence type="ECO:0000313" key="5">
    <source>
        <dbReference type="Proteomes" id="UP000494165"/>
    </source>
</evidence>
<dbReference type="FunFam" id="3.40.50.1820:FF:000073">
    <property type="entry name" value="esterase OVCA2 isoform X6"/>
    <property type="match status" value="1"/>
</dbReference>
<dbReference type="PANTHER" id="PTHR48070">
    <property type="entry name" value="ESTERASE OVCA2"/>
    <property type="match status" value="1"/>
</dbReference>
<evidence type="ECO:0000256" key="2">
    <source>
        <dbReference type="ARBA" id="ARBA00022801"/>
    </source>
</evidence>
<dbReference type="GO" id="GO:0005634">
    <property type="term" value="C:nucleus"/>
    <property type="evidence" value="ECO:0007669"/>
    <property type="project" value="TreeGrafter"/>
</dbReference>
<comment type="similarity">
    <text evidence="1">Belongs to the LovG family.</text>
</comment>
<dbReference type="PANTHER" id="PTHR48070:SF6">
    <property type="entry name" value="ESTERASE OVCA2"/>
    <property type="match status" value="1"/>
</dbReference>
<organism evidence="4 5">
    <name type="scientific">Cloeon dipterum</name>
    <dbReference type="NCBI Taxonomy" id="197152"/>
    <lineage>
        <taxon>Eukaryota</taxon>
        <taxon>Metazoa</taxon>
        <taxon>Ecdysozoa</taxon>
        <taxon>Arthropoda</taxon>
        <taxon>Hexapoda</taxon>
        <taxon>Insecta</taxon>
        <taxon>Pterygota</taxon>
        <taxon>Palaeoptera</taxon>
        <taxon>Ephemeroptera</taxon>
        <taxon>Pisciforma</taxon>
        <taxon>Baetidae</taxon>
        <taxon>Cloeon</taxon>
    </lineage>
</organism>
<dbReference type="InterPro" id="IPR029058">
    <property type="entry name" value="AB_hydrolase_fold"/>
</dbReference>
<evidence type="ECO:0000256" key="1">
    <source>
        <dbReference type="ARBA" id="ARBA00005863"/>
    </source>
</evidence>
<comment type="caution">
    <text evidence="4">The sequence shown here is derived from an EMBL/GenBank/DDBJ whole genome shotgun (WGS) entry which is preliminary data.</text>
</comment>
<dbReference type="Proteomes" id="UP000494165">
    <property type="component" value="Unassembled WGS sequence"/>
</dbReference>
<dbReference type="GO" id="GO:0016787">
    <property type="term" value="F:hydrolase activity"/>
    <property type="evidence" value="ECO:0007669"/>
    <property type="project" value="UniProtKB-KW"/>
</dbReference>
<dbReference type="EMBL" id="CADEPI010000008">
    <property type="protein sequence ID" value="CAB3362307.1"/>
    <property type="molecule type" value="Genomic_DNA"/>
</dbReference>
<accession>A0A8S1C541</accession>
<dbReference type="Gene3D" id="3.40.50.1820">
    <property type="entry name" value="alpha/beta hydrolase"/>
    <property type="match status" value="1"/>
</dbReference>
<evidence type="ECO:0000259" key="3">
    <source>
        <dbReference type="Pfam" id="PF03959"/>
    </source>
</evidence>
<dbReference type="OrthoDB" id="414698at2759"/>
<dbReference type="InterPro" id="IPR050593">
    <property type="entry name" value="LovG"/>
</dbReference>
<feature type="domain" description="Serine hydrolase" evidence="3">
    <location>
        <begin position="7"/>
        <end position="210"/>
    </location>
</feature>
<dbReference type="Pfam" id="PF03959">
    <property type="entry name" value="FSH1"/>
    <property type="match status" value="1"/>
</dbReference>
<dbReference type="GO" id="GO:0032526">
    <property type="term" value="P:response to retinoic acid"/>
    <property type="evidence" value="ECO:0007669"/>
    <property type="project" value="TreeGrafter"/>
</dbReference>
<reference evidence="4 5" key="1">
    <citation type="submission" date="2020-04" db="EMBL/GenBank/DDBJ databases">
        <authorList>
            <person name="Alioto T."/>
            <person name="Alioto T."/>
            <person name="Gomez Garrido J."/>
        </authorList>
    </citation>
    <scope>NUCLEOTIDE SEQUENCE [LARGE SCALE GENOMIC DNA]</scope>
</reference>
<dbReference type="AlphaFoldDB" id="A0A8S1C541"/>
<keyword evidence="5" id="KW-1185">Reference proteome</keyword>
<evidence type="ECO:0000313" key="4">
    <source>
        <dbReference type="EMBL" id="CAB3362307.1"/>
    </source>
</evidence>
<sequence>MTSTDLKTLRVLCIHGYRQNAEAFKGKIGSFRKIFKNKNVEFVFLNAPHEVPPIDTDGQNVTEEIPDQRGWWFCSEDKKFSGKTFCEKGIGFEESLNLVEETFKTQGPFDGLLGFSQGATLTALLAAHSQNNPNSSIKFRFAILVAGFKSRCEAHGIYYKQKITYPTLQVMGETDNVIPREMSEELAECFENPTVLKHSGGHYVPATGQQKPVYIEFVKKFYNDD</sequence>
<dbReference type="GO" id="GO:0005737">
    <property type="term" value="C:cytoplasm"/>
    <property type="evidence" value="ECO:0007669"/>
    <property type="project" value="TreeGrafter"/>
</dbReference>
<gene>
    <name evidence="4" type="ORF">CLODIP_2_CD05072</name>
</gene>